<dbReference type="GO" id="GO:0043448">
    <property type="term" value="P:alkane catabolic process"/>
    <property type="evidence" value="ECO:0007669"/>
    <property type="project" value="TreeGrafter"/>
</dbReference>
<organism evidence="1 2">
    <name type="scientific">Acidimicrobium ferrooxidans (strain DSM 10331 / JCM 15462 / NBRC 103882 / ICP)</name>
    <dbReference type="NCBI Taxonomy" id="525909"/>
    <lineage>
        <taxon>Bacteria</taxon>
        <taxon>Bacillati</taxon>
        <taxon>Actinomycetota</taxon>
        <taxon>Acidimicrobiia</taxon>
        <taxon>Acidimicrobiales</taxon>
        <taxon>Acidimicrobiaceae</taxon>
        <taxon>Acidimicrobium</taxon>
    </lineage>
</organism>
<accession>C7M1H6</accession>
<sequence length="221" mass="22044">MVAAPLVLASCHFSNGDYGPAGAGGGTTSSASSGPIGANTTAPDAKLLGGSAAPKTASTYDGAGFPIPTYPPVPCPRATCLNGSPLEPVEISWRNSPYGPILTTASGETLYLRLGDGFRESGCHGICLRAFPPLLTNGAPQAAPGLLAADVGDLTASNGKEQASYGGHPLYTYRGDTKPGQYGAEGKGGIWYVVSITGLPVKAPVHSGTSSSSATTSTSNG</sequence>
<dbReference type="AlphaFoldDB" id="C7M1H6"/>
<dbReference type="STRING" id="525909.Afer_0050"/>
<dbReference type="InterPro" id="IPR005297">
    <property type="entry name" value="Lipoprotein_repeat"/>
</dbReference>
<dbReference type="KEGG" id="afo:Afer_0050"/>
<dbReference type="PANTHER" id="PTHR39335">
    <property type="entry name" value="BLL4220 PROTEIN"/>
    <property type="match status" value="1"/>
</dbReference>
<dbReference type="EMBL" id="CP001631">
    <property type="protein sequence ID" value="ACU53025.1"/>
    <property type="molecule type" value="Genomic_DNA"/>
</dbReference>
<gene>
    <name evidence="1" type="ordered locus">Afer_0050</name>
</gene>
<name>C7M1H6_ACIFD</name>
<protein>
    <recommendedName>
        <fullName evidence="3">Lipoprotein</fullName>
    </recommendedName>
</protein>
<dbReference type="Proteomes" id="UP000000771">
    <property type="component" value="Chromosome"/>
</dbReference>
<keyword evidence="2" id="KW-1185">Reference proteome</keyword>
<dbReference type="Pfam" id="PF03640">
    <property type="entry name" value="Lipoprotein_15"/>
    <property type="match status" value="1"/>
</dbReference>
<dbReference type="HOGENOM" id="CLU_1248385_0_0_11"/>
<dbReference type="eggNOG" id="COG4315">
    <property type="taxonomic scope" value="Bacteria"/>
</dbReference>
<reference evidence="1 2" key="1">
    <citation type="journal article" date="2009" name="Stand. Genomic Sci.">
        <title>Complete genome sequence of Acidimicrobium ferrooxidans type strain (ICP).</title>
        <authorList>
            <person name="Clum A."/>
            <person name="Nolan M."/>
            <person name="Lang E."/>
            <person name="Glavina Del Rio T."/>
            <person name="Tice H."/>
            <person name="Copeland A."/>
            <person name="Cheng J.F."/>
            <person name="Lucas S."/>
            <person name="Chen F."/>
            <person name="Bruce D."/>
            <person name="Goodwin L."/>
            <person name="Pitluck S."/>
            <person name="Ivanova N."/>
            <person name="Mavrommatis K."/>
            <person name="Mikhailova N."/>
            <person name="Pati A."/>
            <person name="Chen A."/>
            <person name="Palaniappan K."/>
            <person name="Goker M."/>
            <person name="Spring S."/>
            <person name="Land M."/>
            <person name="Hauser L."/>
            <person name="Chang Y.J."/>
            <person name="Jeffries C.C."/>
            <person name="Chain P."/>
            <person name="Bristow J."/>
            <person name="Eisen J.A."/>
            <person name="Markowitz V."/>
            <person name="Hugenholtz P."/>
            <person name="Kyrpides N.C."/>
            <person name="Klenk H.P."/>
            <person name="Lapidus A."/>
        </authorList>
    </citation>
    <scope>NUCLEOTIDE SEQUENCE [LARGE SCALE GENOMIC DNA]</scope>
    <source>
        <strain evidence="2">DSM 10331 / JCM 15462 / NBRC 103882 / ICP</strain>
    </source>
</reference>
<proteinExistence type="predicted"/>
<evidence type="ECO:0008006" key="3">
    <source>
        <dbReference type="Google" id="ProtNLM"/>
    </source>
</evidence>
<dbReference type="PANTHER" id="PTHR39335:SF1">
    <property type="entry name" value="BLL4220 PROTEIN"/>
    <property type="match status" value="1"/>
</dbReference>
<evidence type="ECO:0000313" key="1">
    <source>
        <dbReference type="EMBL" id="ACU53025.1"/>
    </source>
</evidence>
<evidence type="ECO:0000313" key="2">
    <source>
        <dbReference type="Proteomes" id="UP000000771"/>
    </source>
</evidence>